<name>A0AC60P2E2_IXOPE</name>
<evidence type="ECO:0000313" key="2">
    <source>
        <dbReference type="Proteomes" id="UP000805193"/>
    </source>
</evidence>
<dbReference type="Proteomes" id="UP000805193">
    <property type="component" value="Unassembled WGS sequence"/>
</dbReference>
<keyword evidence="2" id="KW-1185">Reference proteome</keyword>
<sequence length="60" mass="6430">PVGAPGTLPEMLDAGVKDTTLEGQRRAVQKARELRDRQVRNRPPAPLPRVGLSASPSQMG</sequence>
<organism evidence="1 2">
    <name type="scientific">Ixodes persulcatus</name>
    <name type="common">Taiga tick</name>
    <dbReference type="NCBI Taxonomy" id="34615"/>
    <lineage>
        <taxon>Eukaryota</taxon>
        <taxon>Metazoa</taxon>
        <taxon>Ecdysozoa</taxon>
        <taxon>Arthropoda</taxon>
        <taxon>Chelicerata</taxon>
        <taxon>Arachnida</taxon>
        <taxon>Acari</taxon>
        <taxon>Parasitiformes</taxon>
        <taxon>Ixodida</taxon>
        <taxon>Ixodoidea</taxon>
        <taxon>Ixodidae</taxon>
        <taxon>Ixodinae</taxon>
        <taxon>Ixodes</taxon>
    </lineage>
</organism>
<protein>
    <submittedName>
        <fullName evidence="1">Uncharacterized protein</fullName>
    </submittedName>
</protein>
<proteinExistence type="predicted"/>
<feature type="non-terminal residue" evidence="1">
    <location>
        <position position="1"/>
    </location>
</feature>
<reference evidence="1 2" key="1">
    <citation type="journal article" date="2020" name="Cell">
        <title>Large-Scale Comparative Analyses of Tick Genomes Elucidate Their Genetic Diversity and Vector Capacities.</title>
        <authorList>
            <consortium name="Tick Genome and Microbiome Consortium (TIGMIC)"/>
            <person name="Jia N."/>
            <person name="Wang J."/>
            <person name="Shi W."/>
            <person name="Du L."/>
            <person name="Sun Y."/>
            <person name="Zhan W."/>
            <person name="Jiang J.F."/>
            <person name="Wang Q."/>
            <person name="Zhang B."/>
            <person name="Ji P."/>
            <person name="Bell-Sakyi L."/>
            <person name="Cui X.M."/>
            <person name="Yuan T.T."/>
            <person name="Jiang B.G."/>
            <person name="Yang W.F."/>
            <person name="Lam T.T."/>
            <person name="Chang Q.C."/>
            <person name="Ding S.J."/>
            <person name="Wang X.J."/>
            <person name="Zhu J.G."/>
            <person name="Ruan X.D."/>
            <person name="Zhao L."/>
            <person name="Wei J.T."/>
            <person name="Ye R.Z."/>
            <person name="Que T.C."/>
            <person name="Du C.H."/>
            <person name="Zhou Y.H."/>
            <person name="Cheng J.X."/>
            <person name="Dai P.F."/>
            <person name="Guo W.B."/>
            <person name="Han X.H."/>
            <person name="Huang E.J."/>
            <person name="Li L.F."/>
            <person name="Wei W."/>
            <person name="Gao Y.C."/>
            <person name="Liu J.Z."/>
            <person name="Shao H.Z."/>
            <person name="Wang X."/>
            <person name="Wang C.C."/>
            <person name="Yang T.C."/>
            <person name="Huo Q.B."/>
            <person name="Li W."/>
            <person name="Chen H.Y."/>
            <person name="Chen S.E."/>
            <person name="Zhou L.G."/>
            <person name="Ni X.B."/>
            <person name="Tian J.H."/>
            <person name="Sheng Y."/>
            <person name="Liu T."/>
            <person name="Pan Y.S."/>
            <person name="Xia L.Y."/>
            <person name="Li J."/>
            <person name="Zhao F."/>
            <person name="Cao W.C."/>
        </authorList>
    </citation>
    <scope>NUCLEOTIDE SEQUENCE [LARGE SCALE GENOMIC DNA]</scope>
    <source>
        <strain evidence="1">Iper-2018</strain>
    </source>
</reference>
<accession>A0AC60P2E2</accession>
<comment type="caution">
    <text evidence="1">The sequence shown here is derived from an EMBL/GenBank/DDBJ whole genome shotgun (WGS) entry which is preliminary data.</text>
</comment>
<gene>
    <name evidence="1" type="ORF">HPB47_009244</name>
</gene>
<evidence type="ECO:0000313" key="1">
    <source>
        <dbReference type="EMBL" id="KAG0413591.1"/>
    </source>
</evidence>
<dbReference type="EMBL" id="JABSTQ010011246">
    <property type="protein sequence ID" value="KAG0413591.1"/>
    <property type="molecule type" value="Genomic_DNA"/>
</dbReference>